<dbReference type="InterPro" id="IPR001539">
    <property type="entry name" value="Peptidase_U32"/>
</dbReference>
<dbReference type="InterPro" id="IPR051454">
    <property type="entry name" value="RNA/ubiquinone_mod_enzymes"/>
</dbReference>
<proteinExistence type="inferred from homology"/>
<comment type="pathway">
    <text evidence="1">Cofactor biosynthesis; ubiquinone biosynthesis.</text>
</comment>
<sequence>MTETSKPALSLGPVYFLWDGPKWRDFYFRIADEAPVEHVTLGETVCSKRQHFSEPHIAEVVERLEAAGKRVTLSTLAMVTLERESRHVRDLIRDSAHPVEANDLSALGLVKGKPHSIGPLVNVYNAATARMLAARGADNICLPPELPAGSILQMLAAMPGFSFELFAFGRMPLAISARCAHARSKGLTKDNCQFICGEDPDGLPLRTLDRQSFLVLNGVQTMSNTCAVLVDDLAPLVEAGLSRVRLSPQDCDMVRVAALYRAVLDGEMDGREALAGLAEAYPGVPFSNGFLHQKEGAAWVSRGRNAAVAHG</sequence>
<comment type="function">
    <text evidence="1">Required for O(2)-independent ubiquinone (coenzyme Q) biosynthesis. Together with UbiU, is essential for the C6-hydroxylation reaction in the oxygen-independent ubiquinone biosynthesis pathway.</text>
</comment>
<organism evidence="2 3">
    <name type="scientific">Shinella pollutisoli</name>
    <dbReference type="NCBI Taxonomy" id="2250594"/>
    <lineage>
        <taxon>Bacteria</taxon>
        <taxon>Pseudomonadati</taxon>
        <taxon>Pseudomonadota</taxon>
        <taxon>Alphaproteobacteria</taxon>
        <taxon>Hyphomicrobiales</taxon>
        <taxon>Rhizobiaceae</taxon>
        <taxon>Shinella</taxon>
    </lineage>
</organism>
<dbReference type="EMBL" id="JBHRSP010000033">
    <property type="protein sequence ID" value="MFC3075181.1"/>
    <property type="molecule type" value="Genomic_DNA"/>
</dbReference>
<dbReference type="PANTHER" id="PTHR30217">
    <property type="entry name" value="PEPTIDASE U32 FAMILY"/>
    <property type="match status" value="1"/>
</dbReference>
<accession>A0ABV7DJN7</accession>
<keyword evidence="1" id="KW-0831">Ubiquinone biosynthesis</keyword>
<dbReference type="Proteomes" id="UP001595377">
    <property type="component" value="Unassembled WGS sequence"/>
</dbReference>
<comment type="subunit">
    <text evidence="1">Forms a heterodimer with UbiU.</text>
</comment>
<dbReference type="RefSeq" id="WP_257317558.1">
    <property type="nucleotide sequence ID" value="NZ_JANFDG010000030.1"/>
</dbReference>
<keyword evidence="3" id="KW-1185">Reference proteome</keyword>
<reference evidence="3" key="1">
    <citation type="journal article" date="2019" name="Int. J. Syst. Evol. Microbiol.">
        <title>The Global Catalogue of Microorganisms (GCM) 10K type strain sequencing project: providing services to taxonomists for standard genome sequencing and annotation.</title>
        <authorList>
            <consortium name="The Broad Institute Genomics Platform"/>
            <consortium name="The Broad Institute Genome Sequencing Center for Infectious Disease"/>
            <person name="Wu L."/>
            <person name="Ma J."/>
        </authorList>
    </citation>
    <scope>NUCLEOTIDE SEQUENCE [LARGE SCALE GENOMIC DNA]</scope>
    <source>
        <strain evidence="3">KCTC 52677</strain>
    </source>
</reference>
<dbReference type="PANTHER" id="PTHR30217:SF11">
    <property type="entry name" value="UBIQUINONE BIOSYNTHESIS PROTEIN UBIV"/>
    <property type="match status" value="1"/>
</dbReference>
<comment type="cofactor">
    <cofactor evidence="1">
        <name>[4Fe-4S] cluster</name>
        <dbReference type="ChEBI" id="CHEBI:49883"/>
    </cofactor>
</comment>
<keyword evidence="1" id="KW-0411">Iron-sulfur</keyword>
<evidence type="ECO:0000256" key="1">
    <source>
        <dbReference type="HAMAP-Rule" id="MF_02233"/>
    </source>
</evidence>
<name>A0ABV7DJN7_9HYPH</name>
<evidence type="ECO:0000313" key="3">
    <source>
        <dbReference type="Proteomes" id="UP001595377"/>
    </source>
</evidence>
<keyword evidence="1" id="KW-0479">Metal-binding</keyword>
<feature type="binding site" evidence="1">
    <location>
        <position position="46"/>
    </location>
    <ligand>
        <name>[4Fe-4S] cluster</name>
        <dbReference type="ChEBI" id="CHEBI:49883"/>
    </ligand>
</feature>
<protein>
    <recommendedName>
        <fullName evidence="1">Ubiquinone biosynthesis protein UbiV</fullName>
    </recommendedName>
</protein>
<feature type="binding site" evidence="1">
    <location>
        <position position="192"/>
    </location>
    <ligand>
        <name>[4Fe-4S] cluster</name>
        <dbReference type="ChEBI" id="CHEBI:49883"/>
    </ligand>
</feature>
<evidence type="ECO:0000313" key="2">
    <source>
        <dbReference type="EMBL" id="MFC3075181.1"/>
    </source>
</evidence>
<gene>
    <name evidence="1" type="primary">ubiV</name>
    <name evidence="2" type="ORF">ACFOHH_18875</name>
</gene>
<feature type="binding site" evidence="1">
    <location>
        <position position="196"/>
    </location>
    <ligand>
        <name>[4Fe-4S] cluster</name>
        <dbReference type="ChEBI" id="CHEBI:49883"/>
    </ligand>
</feature>
<dbReference type="NCBIfam" id="NF011991">
    <property type="entry name" value="PRK15447.1"/>
    <property type="match status" value="1"/>
</dbReference>
<comment type="similarity">
    <text evidence="1">Belongs to the peptidase U32 family. UbiV subfamily.</text>
</comment>
<dbReference type="InterPro" id="IPR043693">
    <property type="entry name" value="UbiV"/>
</dbReference>
<feature type="binding site" evidence="1">
    <location>
        <position position="179"/>
    </location>
    <ligand>
        <name>[4Fe-4S] cluster</name>
        <dbReference type="ChEBI" id="CHEBI:49883"/>
    </ligand>
</feature>
<keyword evidence="1" id="KW-0004">4Fe-4S</keyword>
<dbReference type="Pfam" id="PF01136">
    <property type="entry name" value="Peptidase_U32"/>
    <property type="match status" value="1"/>
</dbReference>
<dbReference type="HAMAP" id="MF_02233">
    <property type="entry name" value="UbiV"/>
    <property type="match status" value="1"/>
</dbReference>
<keyword evidence="1" id="KW-0408">Iron</keyword>
<comment type="caution">
    <text evidence="2">The sequence shown here is derived from an EMBL/GenBank/DDBJ whole genome shotgun (WGS) entry which is preliminary data.</text>
</comment>